<dbReference type="CDD" id="cd06583">
    <property type="entry name" value="PGRP"/>
    <property type="match status" value="1"/>
</dbReference>
<evidence type="ECO:0000256" key="3">
    <source>
        <dbReference type="ARBA" id="ARBA00022801"/>
    </source>
</evidence>
<dbReference type="PANTHER" id="PTHR30417">
    <property type="entry name" value="N-ACETYLMURAMOYL-L-ALANINE AMIDASE AMID"/>
    <property type="match status" value="1"/>
</dbReference>
<organism evidence="6">
    <name type="scientific">Candidatus Tisiphia endosymbiont of Sergentomyia squamirostris</name>
    <dbReference type="NCBI Taxonomy" id="3113639"/>
    <lineage>
        <taxon>Bacteria</taxon>
        <taxon>Pseudomonadati</taxon>
        <taxon>Pseudomonadota</taxon>
        <taxon>Alphaproteobacteria</taxon>
        <taxon>Rickettsiales</taxon>
        <taxon>Rickettsiaceae</taxon>
        <taxon>Rickettsieae</taxon>
        <taxon>Candidatus Tisiphia</taxon>
    </lineage>
</organism>
<dbReference type="Pfam" id="PF01510">
    <property type="entry name" value="Amidase_2"/>
    <property type="match status" value="1"/>
</dbReference>
<gene>
    <name evidence="6" type="ORF">DMENIID0002_05310</name>
</gene>
<dbReference type="AlphaFoldDB" id="A0AAT9G7X9"/>
<dbReference type="InterPro" id="IPR036505">
    <property type="entry name" value="Amidase/PGRP_sf"/>
</dbReference>
<dbReference type="Gene3D" id="3.40.80.10">
    <property type="entry name" value="Peptidoglycan recognition protein-like"/>
    <property type="match status" value="1"/>
</dbReference>
<name>A0AAT9G7X9_9RICK</name>
<dbReference type="SUPFAM" id="SSF55846">
    <property type="entry name" value="N-acetylmuramoyl-L-alanine amidase-like"/>
    <property type="match status" value="1"/>
</dbReference>
<dbReference type="GO" id="GO:0008745">
    <property type="term" value="F:N-acetylmuramoyl-L-alanine amidase activity"/>
    <property type="evidence" value="ECO:0007669"/>
    <property type="project" value="UniProtKB-EC"/>
</dbReference>
<protein>
    <recommendedName>
        <fullName evidence="2">N-acetylmuramoyl-L-alanine amidase</fullName>
        <ecNumber evidence="2">3.5.1.28</ecNumber>
    </recommendedName>
</protein>
<reference evidence="6" key="1">
    <citation type="submission" date="2024-01" db="EMBL/GenBank/DDBJ databases">
        <title>Sequencing the genomes of a sandfly, Sergentomyia squamirostris, and its two endosymbionts.</title>
        <authorList>
            <person name="Itokawa K."/>
            <person name="Sanjoba C."/>
        </authorList>
    </citation>
    <scope>NUCLEOTIDE SEQUENCE</scope>
    <source>
        <strain evidence="6">RiSSQ</strain>
    </source>
</reference>
<dbReference type="GO" id="GO:0009253">
    <property type="term" value="P:peptidoglycan catabolic process"/>
    <property type="evidence" value="ECO:0007669"/>
    <property type="project" value="InterPro"/>
</dbReference>
<evidence type="ECO:0000259" key="5">
    <source>
        <dbReference type="SMART" id="SM00644"/>
    </source>
</evidence>
<dbReference type="InterPro" id="IPR051206">
    <property type="entry name" value="NAMLAA_amidase_2"/>
</dbReference>
<evidence type="ECO:0000256" key="4">
    <source>
        <dbReference type="ARBA" id="ARBA00023316"/>
    </source>
</evidence>
<accession>A0AAT9G7X9</accession>
<proteinExistence type="predicted"/>
<evidence type="ECO:0000256" key="1">
    <source>
        <dbReference type="ARBA" id="ARBA00001561"/>
    </source>
</evidence>
<sequence length="328" mass="37833">MKEKLTFNIRYLRENQDTQYPEQSLEKGKCNNYNLRNNVRNPEIPDATFKKDQSIPYTVHNYTVSPTVEATFNAYEKNGTSTHFLIDKDGAIFKFVPVTCRAYHAGVGGLHYPSKWNPHLPENILKNDMNSFSVGINYVNTGLEDYPEPQVRAGIELQEWLTTNTHSNAKMLLAHSDWNPGRKIGPGPYFPWQTFAKAEEKGFSHNFGVYCFKERKENPEVVVSYKDESKQDKDTIEDIQRKLEELGYKVLNNEGTNLGKLDDQTINAMLSMKLHYRGQDIVNDPNQKILWENLWHNNTKENKEALGGIWDENDSMVLGDVLDQYSEN</sequence>
<dbReference type="EC" id="3.5.1.28" evidence="2"/>
<dbReference type="PANTHER" id="PTHR30417:SF1">
    <property type="entry name" value="N-ACETYLMURAMOYL-L-ALANINE AMIDASE AMID"/>
    <property type="match status" value="1"/>
</dbReference>
<keyword evidence="4" id="KW-0961">Cell wall biogenesis/degradation</keyword>
<evidence type="ECO:0000313" key="6">
    <source>
        <dbReference type="EMBL" id="BFD45885.1"/>
    </source>
</evidence>
<feature type="domain" description="N-acetylmuramoyl-L-alanine amidase" evidence="5">
    <location>
        <begin position="44"/>
        <end position="187"/>
    </location>
</feature>
<keyword evidence="3" id="KW-0378">Hydrolase</keyword>
<dbReference type="GO" id="GO:0009254">
    <property type="term" value="P:peptidoglycan turnover"/>
    <property type="evidence" value="ECO:0007669"/>
    <property type="project" value="TreeGrafter"/>
</dbReference>
<dbReference type="GO" id="GO:0071555">
    <property type="term" value="P:cell wall organization"/>
    <property type="evidence" value="ECO:0007669"/>
    <property type="project" value="UniProtKB-KW"/>
</dbReference>
<dbReference type="SMART" id="SM00644">
    <property type="entry name" value="Ami_2"/>
    <property type="match status" value="1"/>
</dbReference>
<comment type="catalytic activity">
    <reaction evidence="1">
        <text>Hydrolyzes the link between N-acetylmuramoyl residues and L-amino acid residues in certain cell-wall glycopeptides.</text>
        <dbReference type="EC" id="3.5.1.28"/>
    </reaction>
</comment>
<dbReference type="InterPro" id="IPR002502">
    <property type="entry name" value="Amidase_domain"/>
</dbReference>
<dbReference type="EMBL" id="AP029170">
    <property type="protein sequence ID" value="BFD45885.1"/>
    <property type="molecule type" value="Genomic_DNA"/>
</dbReference>
<evidence type="ECO:0000256" key="2">
    <source>
        <dbReference type="ARBA" id="ARBA00011901"/>
    </source>
</evidence>